<dbReference type="PANTHER" id="PTHR44329">
    <property type="entry name" value="SERINE/THREONINE-PROTEIN KINASE TNNI3K-RELATED"/>
    <property type="match status" value="1"/>
</dbReference>
<organism evidence="7 8">
    <name type="scientific">Gymnopus androsaceus JB14</name>
    <dbReference type="NCBI Taxonomy" id="1447944"/>
    <lineage>
        <taxon>Eukaryota</taxon>
        <taxon>Fungi</taxon>
        <taxon>Dikarya</taxon>
        <taxon>Basidiomycota</taxon>
        <taxon>Agaricomycotina</taxon>
        <taxon>Agaricomycetes</taxon>
        <taxon>Agaricomycetidae</taxon>
        <taxon>Agaricales</taxon>
        <taxon>Marasmiineae</taxon>
        <taxon>Omphalotaceae</taxon>
        <taxon>Gymnopus</taxon>
    </lineage>
</organism>
<keyword evidence="4" id="KW-0067">ATP-binding</keyword>
<feature type="domain" description="Protein kinase" evidence="6">
    <location>
        <begin position="190"/>
        <end position="455"/>
    </location>
</feature>
<protein>
    <recommendedName>
        <fullName evidence="6">Protein kinase domain-containing protein</fullName>
    </recommendedName>
</protein>
<accession>A0A6A4GU31</accession>
<evidence type="ECO:0000313" key="7">
    <source>
        <dbReference type="EMBL" id="KAE9389319.1"/>
    </source>
</evidence>
<dbReference type="GO" id="GO:0004674">
    <property type="term" value="F:protein serine/threonine kinase activity"/>
    <property type="evidence" value="ECO:0007669"/>
    <property type="project" value="TreeGrafter"/>
</dbReference>
<keyword evidence="3" id="KW-0418">Kinase</keyword>
<sequence>MSRHHPYGARENRRAGSSKETAGPQSRGLRGHTDFPANTSRGENFHRQDYSSSIYSNIQAGVGAVESALRPESRTVSITTKVFDRDGQIQAHLERSTSGVWSIQPMDSLDPLTVKFDDPSFREILASKQPWNHVEWSTPSRINVLLELLHCESKLSTADDFKFKLFRYTRRIAREFETLPSSICLRGLTREGNHPKWGGGYADIWKGQAASGDPICLKVLRVFTTEASKKQLFKEFSQEALVWSQLEHPNVLPFLGTNTDLFPESYCLVSPWCSHGNVMVYLSTHPEADKMRIILDILKGTEYLHSRNPPVVHGDLKGSNILVANLGQCCLADFGLAGMMSTLQTLSSSTGNGTRGSVRWMAPELFDYTTNSKPSTVTDMYSLGCTIYEIVTGLPPFSEVKPDIAVSMGVVKGARPLRPVEGFSDQLWTAIEKCWVDPHNRHTVKTFMDELSPVLLAGSFTPNTHRRVASQQLASPATTVVRLSPITGSRFGRSYNAVLYDDPTEQFSQNYVLPPQWFSANTTHPHHRVAFLVPPRQQLSPPGPPPTTAVRLPPTQASTFGRSYTAVLPTDEMDQIFFASVNDATHRMAPFLFANGVLDELANHYVTTVAALQYYQLADQVTVFKILFDAVEKEGFARHTARLLASVHIQRSQTPGTPVLGDVSVRERYDELLSIFSFAKQRFDDDDALGALNIISMFLFDGGHGDWERWLQVASIYSNSILGDRSRFHGYRDALMNCSDKERFIIKTTFWFDVLASVTTMSSPNFVNVIDNLYNPSNQSGVYDVSEDSDSLSMLSVMGCENRIVWALAKTSQLYVWKQAREKEDGLSFIELSRRAADIESFLTPPNPPLASCTDDNVALALASEVFCTSIVVYLRTIVSGDRPRVPDISKAVADAIASLEKVCTAPESVRHVVVRSTIFAVFICAALTTNANKRSFLLRQLEDQGSVGSCCSI</sequence>
<dbReference type="InterPro" id="IPR021858">
    <property type="entry name" value="Fun_TF"/>
</dbReference>
<dbReference type="OrthoDB" id="5419315at2759"/>
<dbReference type="Pfam" id="PF11951">
    <property type="entry name" value="Fungal_trans_2"/>
    <property type="match status" value="1"/>
</dbReference>
<dbReference type="SMART" id="SM00220">
    <property type="entry name" value="S_TKc"/>
    <property type="match status" value="1"/>
</dbReference>
<gene>
    <name evidence="7" type="ORF">BT96DRAFT_406784</name>
</gene>
<evidence type="ECO:0000256" key="4">
    <source>
        <dbReference type="ARBA" id="ARBA00022840"/>
    </source>
</evidence>
<dbReference type="InterPro" id="IPR001245">
    <property type="entry name" value="Ser-Thr/Tyr_kinase_cat_dom"/>
</dbReference>
<reference evidence="7" key="1">
    <citation type="journal article" date="2019" name="Environ. Microbiol.">
        <title>Fungal ecological strategies reflected in gene transcription - a case study of two litter decomposers.</title>
        <authorList>
            <person name="Barbi F."/>
            <person name="Kohler A."/>
            <person name="Barry K."/>
            <person name="Baskaran P."/>
            <person name="Daum C."/>
            <person name="Fauchery L."/>
            <person name="Ihrmark K."/>
            <person name="Kuo A."/>
            <person name="LaButti K."/>
            <person name="Lipzen A."/>
            <person name="Morin E."/>
            <person name="Grigoriev I.V."/>
            <person name="Henrissat B."/>
            <person name="Lindahl B."/>
            <person name="Martin F."/>
        </authorList>
    </citation>
    <scope>NUCLEOTIDE SEQUENCE</scope>
    <source>
        <strain evidence="7">JB14</strain>
    </source>
</reference>
<dbReference type="InterPro" id="IPR000719">
    <property type="entry name" value="Prot_kinase_dom"/>
</dbReference>
<evidence type="ECO:0000259" key="6">
    <source>
        <dbReference type="PROSITE" id="PS50011"/>
    </source>
</evidence>
<dbReference type="EMBL" id="ML769702">
    <property type="protein sequence ID" value="KAE9389319.1"/>
    <property type="molecule type" value="Genomic_DNA"/>
</dbReference>
<dbReference type="PROSITE" id="PS00108">
    <property type="entry name" value="PROTEIN_KINASE_ST"/>
    <property type="match status" value="1"/>
</dbReference>
<feature type="region of interest" description="Disordered" evidence="5">
    <location>
        <begin position="1"/>
        <end position="44"/>
    </location>
</feature>
<dbReference type="InterPro" id="IPR051681">
    <property type="entry name" value="Ser/Thr_Kinases-Pseudokinases"/>
</dbReference>
<evidence type="ECO:0000256" key="2">
    <source>
        <dbReference type="ARBA" id="ARBA00022741"/>
    </source>
</evidence>
<keyword evidence="2" id="KW-0547">Nucleotide-binding</keyword>
<keyword evidence="8" id="KW-1185">Reference proteome</keyword>
<dbReference type="PANTHER" id="PTHR44329:SF288">
    <property type="entry name" value="MITOGEN-ACTIVATED PROTEIN KINASE KINASE KINASE 20"/>
    <property type="match status" value="1"/>
</dbReference>
<dbReference type="GO" id="GO:0005524">
    <property type="term" value="F:ATP binding"/>
    <property type="evidence" value="ECO:0007669"/>
    <property type="project" value="UniProtKB-KW"/>
</dbReference>
<dbReference type="AlphaFoldDB" id="A0A6A4GU31"/>
<evidence type="ECO:0000256" key="1">
    <source>
        <dbReference type="ARBA" id="ARBA00022679"/>
    </source>
</evidence>
<dbReference type="SUPFAM" id="SSF56112">
    <property type="entry name" value="Protein kinase-like (PK-like)"/>
    <property type="match status" value="1"/>
</dbReference>
<dbReference type="Pfam" id="PF07714">
    <property type="entry name" value="PK_Tyr_Ser-Thr"/>
    <property type="match status" value="1"/>
</dbReference>
<evidence type="ECO:0000313" key="8">
    <source>
        <dbReference type="Proteomes" id="UP000799118"/>
    </source>
</evidence>
<proteinExistence type="predicted"/>
<dbReference type="InterPro" id="IPR008271">
    <property type="entry name" value="Ser/Thr_kinase_AS"/>
</dbReference>
<dbReference type="InterPro" id="IPR011009">
    <property type="entry name" value="Kinase-like_dom_sf"/>
</dbReference>
<evidence type="ECO:0000256" key="3">
    <source>
        <dbReference type="ARBA" id="ARBA00022777"/>
    </source>
</evidence>
<dbReference type="Gene3D" id="1.10.510.10">
    <property type="entry name" value="Transferase(Phosphotransferase) domain 1"/>
    <property type="match status" value="1"/>
</dbReference>
<keyword evidence="1" id="KW-0808">Transferase</keyword>
<evidence type="ECO:0000256" key="5">
    <source>
        <dbReference type="SAM" id="MobiDB-lite"/>
    </source>
</evidence>
<name>A0A6A4GU31_9AGAR</name>
<dbReference type="Proteomes" id="UP000799118">
    <property type="component" value="Unassembled WGS sequence"/>
</dbReference>
<dbReference type="PROSITE" id="PS50011">
    <property type="entry name" value="PROTEIN_KINASE_DOM"/>
    <property type="match status" value="1"/>
</dbReference>